<name>A0AA38INN0_9CUCU</name>
<dbReference type="EMBL" id="JALNTZ010000003">
    <property type="protein sequence ID" value="KAJ3657356.1"/>
    <property type="molecule type" value="Genomic_DNA"/>
</dbReference>
<dbReference type="Proteomes" id="UP001168821">
    <property type="component" value="Unassembled WGS sequence"/>
</dbReference>
<keyword evidence="2" id="KW-1185">Reference proteome</keyword>
<dbReference type="AlphaFoldDB" id="A0AA38INN0"/>
<accession>A0AA38INN0</accession>
<organism evidence="1 2">
    <name type="scientific">Zophobas morio</name>
    <dbReference type="NCBI Taxonomy" id="2755281"/>
    <lineage>
        <taxon>Eukaryota</taxon>
        <taxon>Metazoa</taxon>
        <taxon>Ecdysozoa</taxon>
        <taxon>Arthropoda</taxon>
        <taxon>Hexapoda</taxon>
        <taxon>Insecta</taxon>
        <taxon>Pterygota</taxon>
        <taxon>Neoptera</taxon>
        <taxon>Endopterygota</taxon>
        <taxon>Coleoptera</taxon>
        <taxon>Polyphaga</taxon>
        <taxon>Cucujiformia</taxon>
        <taxon>Tenebrionidae</taxon>
        <taxon>Zophobas</taxon>
    </lineage>
</organism>
<reference evidence="1" key="1">
    <citation type="journal article" date="2023" name="G3 (Bethesda)">
        <title>Whole genome assemblies of Zophobas morio and Tenebrio molitor.</title>
        <authorList>
            <person name="Kaur S."/>
            <person name="Stinson S.A."/>
            <person name="diCenzo G.C."/>
        </authorList>
    </citation>
    <scope>NUCLEOTIDE SEQUENCE</scope>
    <source>
        <strain evidence="1">QUZm001</strain>
    </source>
</reference>
<evidence type="ECO:0000313" key="2">
    <source>
        <dbReference type="Proteomes" id="UP001168821"/>
    </source>
</evidence>
<sequence>MTTFKTELFCDHGYPLRRGIEALQVHTSGPELMVALLEYVAGGYESRTARSTTLPSNKTWPISGRKSAEKPVRMKLLISPHPSHPNCHILTRAFSHAILCDITSFRFVFHRVRSVHLRCTRVPTSPSLHF</sequence>
<gene>
    <name evidence="1" type="ORF">Zmor_009166</name>
</gene>
<protein>
    <submittedName>
        <fullName evidence="1">Uncharacterized protein</fullName>
    </submittedName>
</protein>
<evidence type="ECO:0000313" key="1">
    <source>
        <dbReference type="EMBL" id="KAJ3657356.1"/>
    </source>
</evidence>
<comment type="caution">
    <text evidence="1">The sequence shown here is derived from an EMBL/GenBank/DDBJ whole genome shotgun (WGS) entry which is preliminary data.</text>
</comment>
<proteinExistence type="predicted"/>